<dbReference type="InterPro" id="IPR001810">
    <property type="entry name" value="F-box_dom"/>
</dbReference>
<accession>A0A0C3B5H8</accession>
<evidence type="ECO:0000259" key="1">
    <source>
        <dbReference type="PROSITE" id="PS50181"/>
    </source>
</evidence>
<dbReference type="InterPro" id="IPR036047">
    <property type="entry name" value="F-box-like_dom_sf"/>
</dbReference>
<organism evidence="2 3">
    <name type="scientific">Serendipita vermifera MAFF 305830</name>
    <dbReference type="NCBI Taxonomy" id="933852"/>
    <lineage>
        <taxon>Eukaryota</taxon>
        <taxon>Fungi</taxon>
        <taxon>Dikarya</taxon>
        <taxon>Basidiomycota</taxon>
        <taxon>Agaricomycotina</taxon>
        <taxon>Agaricomycetes</taxon>
        <taxon>Sebacinales</taxon>
        <taxon>Serendipitaceae</taxon>
        <taxon>Serendipita</taxon>
    </lineage>
</organism>
<dbReference type="SUPFAM" id="SSF81383">
    <property type="entry name" value="F-box domain"/>
    <property type="match status" value="1"/>
</dbReference>
<dbReference type="AlphaFoldDB" id="A0A0C3B5H8"/>
<reference evidence="2 3" key="1">
    <citation type="submission" date="2014-04" db="EMBL/GenBank/DDBJ databases">
        <authorList>
            <consortium name="DOE Joint Genome Institute"/>
            <person name="Kuo A."/>
            <person name="Zuccaro A."/>
            <person name="Kohler A."/>
            <person name="Nagy L.G."/>
            <person name="Floudas D."/>
            <person name="Copeland A."/>
            <person name="Barry K.W."/>
            <person name="Cichocki N."/>
            <person name="Veneault-Fourrey C."/>
            <person name="LaButti K."/>
            <person name="Lindquist E.A."/>
            <person name="Lipzen A."/>
            <person name="Lundell T."/>
            <person name="Morin E."/>
            <person name="Murat C."/>
            <person name="Sun H."/>
            <person name="Tunlid A."/>
            <person name="Henrissat B."/>
            <person name="Grigoriev I.V."/>
            <person name="Hibbett D.S."/>
            <person name="Martin F."/>
            <person name="Nordberg H.P."/>
            <person name="Cantor M.N."/>
            <person name="Hua S.X."/>
        </authorList>
    </citation>
    <scope>NUCLEOTIDE SEQUENCE [LARGE SCALE GENOMIC DNA]</scope>
    <source>
        <strain evidence="2 3">MAFF 305830</strain>
    </source>
</reference>
<dbReference type="EMBL" id="KN824280">
    <property type="protein sequence ID" value="KIM32060.1"/>
    <property type="molecule type" value="Genomic_DNA"/>
</dbReference>
<dbReference type="HOGENOM" id="CLU_1355395_0_0_1"/>
<feature type="domain" description="F-box" evidence="1">
    <location>
        <begin position="1"/>
        <end position="45"/>
    </location>
</feature>
<dbReference type="PROSITE" id="PS50181">
    <property type="entry name" value="FBOX"/>
    <property type="match status" value="1"/>
</dbReference>
<evidence type="ECO:0000313" key="2">
    <source>
        <dbReference type="EMBL" id="KIM32060.1"/>
    </source>
</evidence>
<sequence length="202" mass="22717">MLADLPFRVQVDILAYLDSRSVYKACFVSHRLNEAASRVMYTEPVLQGKCCEEKTRSLNAALARRPHLAAYVKALILVAESPKSMSFPHMPNLHRLAFVGCYKCQARWEEGNIFRILRQLYDPSIKKTVSISGMGESPDDLWSYVQSGIITHLDIMASSPALPNNISSYIHLKKLDIQSISHMEPILLALTGLSILEDLKLE</sequence>
<gene>
    <name evidence="2" type="ORF">M408DRAFT_213093</name>
</gene>
<keyword evidence="3" id="KW-1185">Reference proteome</keyword>
<proteinExistence type="predicted"/>
<evidence type="ECO:0000313" key="3">
    <source>
        <dbReference type="Proteomes" id="UP000054097"/>
    </source>
</evidence>
<protein>
    <recommendedName>
        <fullName evidence="1">F-box domain-containing protein</fullName>
    </recommendedName>
</protein>
<name>A0A0C3B5H8_SERVB</name>
<dbReference type="Proteomes" id="UP000054097">
    <property type="component" value="Unassembled WGS sequence"/>
</dbReference>
<reference evidence="3" key="2">
    <citation type="submission" date="2015-01" db="EMBL/GenBank/DDBJ databases">
        <title>Evolutionary Origins and Diversification of the Mycorrhizal Mutualists.</title>
        <authorList>
            <consortium name="DOE Joint Genome Institute"/>
            <consortium name="Mycorrhizal Genomics Consortium"/>
            <person name="Kohler A."/>
            <person name="Kuo A."/>
            <person name="Nagy L.G."/>
            <person name="Floudas D."/>
            <person name="Copeland A."/>
            <person name="Barry K.W."/>
            <person name="Cichocki N."/>
            <person name="Veneault-Fourrey C."/>
            <person name="LaButti K."/>
            <person name="Lindquist E.A."/>
            <person name="Lipzen A."/>
            <person name="Lundell T."/>
            <person name="Morin E."/>
            <person name="Murat C."/>
            <person name="Riley R."/>
            <person name="Ohm R."/>
            <person name="Sun H."/>
            <person name="Tunlid A."/>
            <person name="Henrissat B."/>
            <person name="Grigoriev I.V."/>
            <person name="Hibbett D.S."/>
            <person name="Martin F."/>
        </authorList>
    </citation>
    <scope>NUCLEOTIDE SEQUENCE [LARGE SCALE GENOMIC DNA]</scope>
    <source>
        <strain evidence="3">MAFF 305830</strain>
    </source>
</reference>